<name>A0A4S4KTD2_9APHY</name>
<keyword evidence="2" id="KW-0472">Membrane</keyword>
<feature type="region of interest" description="Disordered" evidence="1">
    <location>
        <begin position="288"/>
        <end position="318"/>
    </location>
</feature>
<proteinExistence type="predicted"/>
<evidence type="ECO:0000313" key="5">
    <source>
        <dbReference type="Proteomes" id="UP000309038"/>
    </source>
</evidence>
<evidence type="ECO:0000313" key="4">
    <source>
        <dbReference type="EMBL" id="THH01929.1"/>
    </source>
</evidence>
<evidence type="ECO:0000256" key="2">
    <source>
        <dbReference type="SAM" id="Phobius"/>
    </source>
</evidence>
<comment type="caution">
    <text evidence="4">The sequence shown here is derived from an EMBL/GenBank/DDBJ whole genome shotgun (WGS) entry which is preliminary data.</text>
</comment>
<keyword evidence="2" id="KW-0812">Transmembrane</keyword>
<dbReference type="PANTHER" id="PTHR40465">
    <property type="entry name" value="CHROMOSOME 1, WHOLE GENOME SHOTGUN SEQUENCE"/>
    <property type="match status" value="1"/>
</dbReference>
<feature type="transmembrane region" description="Helical" evidence="2">
    <location>
        <begin position="46"/>
        <end position="69"/>
    </location>
</feature>
<sequence>MFEEPNSTFGVLFIGFILGVTLYGLTFFQTYVFFSRFPHENVWTKCVVGLLSLIDTATTALISHMQYFYLVTRFVAPFDSLEVTRTFMVSLRARYDAYPFDYILIQVEKGLAYKVLSLAASVQLSSRQLISNLITPDLQITIGLGEGLATTSDILVLAAHYYYLRAARRPGMKITKDRFQKVVLHVINRGTLFTIIQAVLFLTFVTMPHSQIWILFHFIISKEYINGLFSMLNSRRASRGRGIYEEQDLIVPYQGLKKPGAPGEFNEIRFNGVDDQRHRQTLTVELSPMTSRSEMGDSDVRARSSIDADSELRTPTSM</sequence>
<dbReference type="EMBL" id="SGPJ01000014">
    <property type="protein sequence ID" value="THH01929.1"/>
    <property type="molecule type" value="Genomic_DNA"/>
</dbReference>
<feature type="domain" description="DUF6534" evidence="3">
    <location>
        <begin position="150"/>
        <end position="236"/>
    </location>
</feature>
<feature type="compositionally biased region" description="Basic and acidic residues" evidence="1">
    <location>
        <begin position="294"/>
        <end position="312"/>
    </location>
</feature>
<keyword evidence="2" id="KW-1133">Transmembrane helix</keyword>
<protein>
    <recommendedName>
        <fullName evidence="3">DUF6534 domain-containing protein</fullName>
    </recommendedName>
</protein>
<dbReference type="Proteomes" id="UP000309038">
    <property type="component" value="Unassembled WGS sequence"/>
</dbReference>
<evidence type="ECO:0000259" key="3">
    <source>
        <dbReference type="Pfam" id="PF20152"/>
    </source>
</evidence>
<feature type="transmembrane region" description="Helical" evidence="2">
    <location>
        <begin position="140"/>
        <end position="162"/>
    </location>
</feature>
<dbReference type="InterPro" id="IPR045339">
    <property type="entry name" value="DUF6534"/>
</dbReference>
<dbReference type="AlphaFoldDB" id="A0A4S4KTD2"/>
<reference evidence="4 5" key="1">
    <citation type="submission" date="2019-02" db="EMBL/GenBank/DDBJ databases">
        <title>Genome sequencing of the rare red list fungi Phlebia centrifuga.</title>
        <authorList>
            <person name="Buettner E."/>
            <person name="Kellner H."/>
        </authorList>
    </citation>
    <scope>NUCLEOTIDE SEQUENCE [LARGE SCALE GENOMIC DNA]</scope>
    <source>
        <strain evidence="4 5">DSM 108282</strain>
    </source>
</reference>
<organism evidence="4 5">
    <name type="scientific">Hermanssonia centrifuga</name>
    <dbReference type="NCBI Taxonomy" id="98765"/>
    <lineage>
        <taxon>Eukaryota</taxon>
        <taxon>Fungi</taxon>
        <taxon>Dikarya</taxon>
        <taxon>Basidiomycota</taxon>
        <taxon>Agaricomycotina</taxon>
        <taxon>Agaricomycetes</taxon>
        <taxon>Polyporales</taxon>
        <taxon>Meruliaceae</taxon>
        <taxon>Hermanssonia</taxon>
    </lineage>
</organism>
<evidence type="ECO:0000256" key="1">
    <source>
        <dbReference type="SAM" id="MobiDB-lite"/>
    </source>
</evidence>
<feature type="transmembrane region" description="Helical" evidence="2">
    <location>
        <begin position="182"/>
        <end position="206"/>
    </location>
</feature>
<keyword evidence="5" id="KW-1185">Reference proteome</keyword>
<dbReference type="PANTHER" id="PTHR40465:SF1">
    <property type="entry name" value="DUF6534 DOMAIN-CONTAINING PROTEIN"/>
    <property type="match status" value="1"/>
</dbReference>
<feature type="transmembrane region" description="Helical" evidence="2">
    <location>
        <begin position="12"/>
        <end position="34"/>
    </location>
</feature>
<gene>
    <name evidence="4" type="ORF">EW026_g858</name>
</gene>
<feature type="transmembrane region" description="Helical" evidence="2">
    <location>
        <begin position="212"/>
        <end position="232"/>
    </location>
</feature>
<dbReference type="Pfam" id="PF20152">
    <property type="entry name" value="DUF6534"/>
    <property type="match status" value="1"/>
</dbReference>
<accession>A0A4S4KTD2</accession>